<dbReference type="Proteomes" id="UP000499080">
    <property type="component" value="Unassembled WGS sequence"/>
</dbReference>
<feature type="region of interest" description="Disordered" evidence="1">
    <location>
        <begin position="1"/>
        <end position="80"/>
    </location>
</feature>
<feature type="compositionally biased region" description="Polar residues" evidence="1">
    <location>
        <begin position="21"/>
        <end position="32"/>
    </location>
</feature>
<protein>
    <submittedName>
        <fullName evidence="2">Uncharacterized protein</fullName>
    </submittedName>
</protein>
<reference evidence="2 3" key="1">
    <citation type="journal article" date="2019" name="Sci. Rep.">
        <title>Orb-weaving spider Araneus ventricosus genome elucidates the spidroin gene catalogue.</title>
        <authorList>
            <person name="Kono N."/>
            <person name="Nakamura H."/>
            <person name="Ohtoshi R."/>
            <person name="Moran D.A.P."/>
            <person name="Shinohara A."/>
            <person name="Yoshida Y."/>
            <person name="Fujiwara M."/>
            <person name="Mori M."/>
            <person name="Tomita M."/>
            <person name="Arakawa K."/>
        </authorList>
    </citation>
    <scope>NUCLEOTIDE SEQUENCE [LARGE SCALE GENOMIC DNA]</scope>
</reference>
<accession>A0A4Y2S406</accession>
<sequence length="80" mass="8266">MAEVQETPGFAVVLLPPPGSSPITPASYSPVRSPSAASDHADSPSPPPPISPVNLVTGMYRSLPPHSEGSISHHPQGFPF</sequence>
<dbReference type="AlphaFoldDB" id="A0A4Y2S406"/>
<name>A0A4Y2S406_ARAVE</name>
<keyword evidence="3" id="KW-1185">Reference proteome</keyword>
<gene>
    <name evidence="2" type="ORF">AVEN_158270_1</name>
</gene>
<evidence type="ECO:0000313" key="3">
    <source>
        <dbReference type="Proteomes" id="UP000499080"/>
    </source>
</evidence>
<organism evidence="2 3">
    <name type="scientific">Araneus ventricosus</name>
    <name type="common">Orbweaver spider</name>
    <name type="synonym">Epeira ventricosa</name>
    <dbReference type="NCBI Taxonomy" id="182803"/>
    <lineage>
        <taxon>Eukaryota</taxon>
        <taxon>Metazoa</taxon>
        <taxon>Ecdysozoa</taxon>
        <taxon>Arthropoda</taxon>
        <taxon>Chelicerata</taxon>
        <taxon>Arachnida</taxon>
        <taxon>Araneae</taxon>
        <taxon>Araneomorphae</taxon>
        <taxon>Entelegynae</taxon>
        <taxon>Araneoidea</taxon>
        <taxon>Araneidae</taxon>
        <taxon>Araneus</taxon>
    </lineage>
</organism>
<evidence type="ECO:0000256" key="1">
    <source>
        <dbReference type="SAM" id="MobiDB-lite"/>
    </source>
</evidence>
<proteinExistence type="predicted"/>
<comment type="caution">
    <text evidence="2">The sequence shown here is derived from an EMBL/GenBank/DDBJ whole genome shotgun (WGS) entry which is preliminary data.</text>
</comment>
<dbReference type="EMBL" id="BGPR01019446">
    <property type="protein sequence ID" value="GBN81950.1"/>
    <property type="molecule type" value="Genomic_DNA"/>
</dbReference>
<evidence type="ECO:0000313" key="2">
    <source>
        <dbReference type="EMBL" id="GBN81950.1"/>
    </source>
</evidence>